<evidence type="ECO:0000256" key="1">
    <source>
        <dbReference type="ARBA" id="ARBA00005233"/>
    </source>
</evidence>
<gene>
    <name evidence="5" type="ORF">H4O21_02420</name>
</gene>
<feature type="transmembrane region" description="Helical" evidence="4">
    <location>
        <begin position="12"/>
        <end position="32"/>
    </location>
</feature>
<protein>
    <submittedName>
        <fullName evidence="5">Pilin</fullName>
    </submittedName>
</protein>
<organism evidence="5 6">
    <name type="scientific">Oceanospirillum sediminis</name>
    <dbReference type="NCBI Taxonomy" id="2760088"/>
    <lineage>
        <taxon>Bacteria</taxon>
        <taxon>Pseudomonadati</taxon>
        <taxon>Pseudomonadota</taxon>
        <taxon>Gammaproteobacteria</taxon>
        <taxon>Oceanospirillales</taxon>
        <taxon>Oceanospirillaceae</taxon>
        <taxon>Oceanospirillum</taxon>
    </lineage>
</organism>
<dbReference type="Gene3D" id="3.30.700.10">
    <property type="entry name" value="Glycoprotein, Type 4 Pilin"/>
    <property type="match status" value="1"/>
</dbReference>
<evidence type="ECO:0000313" key="6">
    <source>
        <dbReference type="Proteomes" id="UP000565262"/>
    </source>
</evidence>
<evidence type="ECO:0000256" key="3">
    <source>
        <dbReference type="RuleBase" id="RU000389"/>
    </source>
</evidence>
<comment type="caution">
    <text evidence="5">The sequence shown here is derived from an EMBL/GenBank/DDBJ whole genome shotgun (WGS) entry which is preliminary data.</text>
</comment>
<evidence type="ECO:0000256" key="2">
    <source>
        <dbReference type="ARBA" id="ARBA00022481"/>
    </source>
</evidence>
<dbReference type="GO" id="GO:0009289">
    <property type="term" value="C:pilus"/>
    <property type="evidence" value="ECO:0007669"/>
    <property type="project" value="InterPro"/>
</dbReference>
<dbReference type="SUPFAM" id="SSF54523">
    <property type="entry name" value="Pili subunits"/>
    <property type="match status" value="1"/>
</dbReference>
<dbReference type="Pfam" id="PF00114">
    <property type="entry name" value="Pilin"/>
    <property type="match status" value="1"/>
</dbReference>
<dbReference type="AlphaFoldDB" id="A0A839IL75"/>
<comment type="similarity">
    <text evidence="1 3">Belongs to the N-Me-Phe pilin family.</text>
</comment>
<keyword evidence="4" id="KW-1133">Transmembrane helix</keyword>
<keyword evidence="4" id="KW-0472">Membrane</keyword>
<dbReference type="NCBIfam" id="TIGR02532">
    <property type="entry name" value="IV_pilin_GFxxxE"/>
    <property type="match status" value="1"/>
</dbReference>
<name>A0A839IL75_9GAMM</name>
<keyword evidence="6" id="KW-1185">Reference proteome</keyword>
<dbReference type="Proteomes" id="UP000565262">
    <property type="component" value="Unassembled WGS sequence"/>
</dbReference>
<dbReference type="Pfam" id="PF07963">
    <property type="entry name" value="N_methyl"/>
    <property type="match status" value="1"/>
</dbReference>
<dbReference type="GO" id="GO:0007155">
    <property type="term" value="P:cell adhesion"/>
    <property type="evidence" value="ECO:0007669"/>
    <property type="project" value="InterPro"/>
</dbReference>
<keyword evidence="4" id="KW-0812">Transmembrane</keyword>
<dbReference type="PROSITE" id="PS00409">
    <property type="entry name" value="PROKAR_NTER_METHYL"/>
    <property type="match status" value="1"/>
</dbReference>
<dbReference type="InterPro" id="IPR012902">
    <property type="entry name" value="N_methyl_site"/>
</dbReference>
<keyword evidence="2" id="KW-0488">Methylation</keyword>
<dbReference type="RefSeq" id="WP_182807242.1">
    <property type="nucleotide sequence ID" value="NZ_JACJFM010000002.1"/>
</dbReference>
<reference evidence="5 6" key="1">
    <citation type="submission" date="2020-08" db="EMBL/GenBank/DDBJ databases">
        <title>Oceanospirillum sp. nov. isolated from marine sediment.</title>
        <authorList>
            <person name="Ji X."/>
        </authorList>
    </citation>
    <scope>NUCLEOTIDE SEQUENCE [LARGE SCALE GENOMIC DNA]</scope>
    <source>
        <strain evidence="5 6">D5</strain>
    </source>
</reference>
<keyword evidence="3" id="KW-0281">Fimbrium</keyword>
<dbReference type="InterPro" id="IPR045584">
    <property type="entry name" value="Pilin-like"/>
</dbReference>
<proteinExistence type="inferred from homology"/>
<dbReference type="InterPro" id="IPR001082">
    <property type="entry name" value="Pilin"/>
</dbReference>
<dbReference type="EMBL" id="JACJFM010000002">
    <property type="protein sequence ID" value="MBB1485464.1"/>
    <property type="molecule type" value="Genomic_DNA"/>
</dbReference>
<evidence type="ECO:0000256" key="4">
    <source>
        <dbReference type="SAM" id="Phobius"/>
    </source>
</evidence>
<sequence length="159" mass="17281">MYGYGVQDEQGFTLIELMIVVAIVGIMASFAIPEYDNYVARSQMPEVVSFASAAQTSTTEALLVRGAFPATNKPPFTTNNVSGRYVAAISYEKKSDAEARIKVTLKNTDEGVAYPIAGKAVLFVGKYDNAARTVTWDCTTQDLSESMVIDSKYLPAHCN</sequence>
<evidence type="ECO:0000313" key="5">
    <source>
        <dbReference type="EMBL" id="MBB1485464.1"/>
    </source>
</evidence>
<accession>A0A839IL75</accession>